<proteinExistence type="predicted"/>
<dbReference type="EMBL" id="JAHRIQ010106071">
    <property type="protein sequence ID" value="MEQ2255883.1"/>
    <property type="molecule type" value="Genomic_DNA"/>
</dbReference>
<feature type="compositionally biased region" description="Basic and acidic residues" evidence="1">
    <location>
        <begin position="22"/>
        <end position="31"/>
    </location>
</feature>
<evidence type="ECO:0000313" key="3">
    <source>
        <dbReference type="Proteomes" id="UP001482620"/>
    </source>
</evidence>
<keyword evidence="3" id="KW-1185">Reference proteome</keyword>
<accession>A0ABV0VHT5</accession>
<dbReference type="Proteomes" id="UP001482620">
    <property type="component" value="Unassembled WGS sequence"/>
</dbReference>
<reference evidence="2 3" key="1">
    <citation type="submission" date="2021-06" db="EMBL/GenBank/DDBJ databases">
        <authorList>
            <person name="Palmer J.M."/>
        </authorList>
    </citation>
    <scope>NUCLEOTIDE SEQUENCE [LARGE SCALE GENOMIC DNA]</scope>
    <source>
        <strain evidence="3">if_2019</strain>
        <tissue evidence="2">Muscle</tissue>
    </source>
</reference>
<feature type="region of interest" description="Disordered" evidence="1">
    <location>
        <begin position="1"/>
        <end position="31"/>
    </location>
</feature>
<evidence type="ECO:0000256" key="1">
    <source>
        <dbReference type="SAM" id="MobiDB-lite"/>
    </source>
</evidence>
<gene>
    <name evidence="2" type="ORF">ILYODFUR_018510</name>
</gene>
<feature type="region of interest" description="Disordered" evidence="1">
    <location>
        <begin position="48"/>
        <end position="89"/>
    </location>
</feature>
<sequence>MSSCAADPRGAHGVNEQGAGGSDRRDGMGWREEGAGVVEAWFQGVSMVGLPRNPKLEPEAGKPSSKTNWARPSAAASPGPKDYHLQPATAADGKTWAAVPISPDSSPQLITVHFQTASFFSCSPS</sequence>
<name>A0ABV0VHT5_9TELE</name>
<organism evidence="2 3">
    <name type="scientific">Ilyodon furcidens</name>
    <name type="common">goldbreast splitfin</name>
    <dbReference type="NCBI Taxonomy" id="33524"/>
    <lineage>
        <taxon>Eukaryota</taxon>
        <taxon>Metazoa</taxon>
        <taxon>Chordata</taxon>
        <taxon>Craniata</taxon>
        <taxon>Vertebrata</taxon>
        <taxon>Euteleostomi</taxon>
        <taxon>Actinopterygii</taxon>
        <taxon>Neopterygii</taxon>
        <taxon>Teleostei</taxon>
        <taxon>Neoteleostei</taxon>
        <taxon>Acanthomorphata</taxon>
        <taxon>Ovalentaria</taxon>
        <taxon>Atherinomorphae</taxon>
        <taxon>Cyprinodontiformes</taxon>
        <taxon>Goodeidae</taxon>
        <taxon>Ilyodon</taxon>
    </lineage>
</organism>
<protein>
    <submittedName>
        <fullName evidence="2">Uncharacterized protein</fullName>
    </submittedName>
</protein>
<evidence type="ECO:0000313" key="2">
    <source>
        <dbReference type="EMBL" id="MEQ2255883.1"/>
    </source>
</evidence>
<comment type="caution">
    <text evidence="2">The sequence shown here is derived from an EMBL/GenBank/DDBJ whole genome shotgun (WGS) entry which is preliminary data.</text>
</comment>